<dbReference type="Proteomes" id="UP001230504">
    <property type="component" value="Unassembled WGS sequence"/>
</dbReference>
<comment type="cofactor">
    <cofactor evidence="1">
        <name>FAD</name>
        <dbReference type="ChEBI" id="CHEBI:57692"/>
    </cofactor>
</comment>
<dbReference type="PRINTS" id="PR00419">
    <property type="entry name" value="ADXRDTASE"/>
</dbReference>
<evidence type="ECO:0000313" key="9">
    <source>
        <dbReference type="Proteomes" id="UP001230504"/>
    </source>
</evidence>
<keyword evidence="5" id="KW-0521">NADP</keyword>
<dbReference type="GO" id="GO:0004499">
    <property type="term" value="F:N,N-dimethylaniline monooxygenase activity"/>
    <property type="evidence" value="ECO:0007669"/>
    <property type="project" value="InterPro"/>
</dbReference>
<dbReference type="GO" id="GO:0050661">
    <property type="term" value="F:NADP binding"/>
    <property type="evidence" value="ECO:0007669"/>
    <property type="project" value="InterPro"/>
</dbReference>
<evidence type="ECO:0000256" key="6">
    <source>
        <dbReference type="ARBA" id="ARBA00023002"/>
    </source>
</evidence>
<protein>
    <submittedName>
        <fullName evidence="8">Thiol-specific monooxygenase</fullName>
    </submittedName>
</protein>
<evidence type="ECO:0000256" key="1">
    <source>
        <dbReference type="ARBA" id="ARBA00001974"/>
    </source>
</evidence>
<keyword evidence="6" id="KW-0560">Oxidoreductase</keyword>
<dbReference type="InterPro" id="IPR050346">
    <property type="entry name" value="FMO-like"/>
</dbReference>
<dbReference type="InterPro" id="IPR020946">
    <property type="entry name" value="Flavin_mOase-like"/>
</dbReference>
<dbReference type="GO" id="GO:0050660">
    <property type="term" value="F:flavin adenine dinucleotide binding"/>
    <property type="evidence" value="ECO:0007669"/>
    <property type="project" value="InterPro"/>
</dbReference>
<evidence type="ECO:0000256" key="5">
    <source>
        <dbReference type="ARBA" id="ARBA00022857"/>
    </source>
</evidence>
<evidence type="ECO:0000256" key="2">
    <source>
        <dbReference type="ARBA" id="ARBA00009183"/>
    </source>
</evidence>
<comment type="caution">
    <text evidence="8">The sequence shown here is derived from an EMBL/GenBank/DDBJ whole genome shotgun (WGS) entry which is preliminary data.</text>
</comment>
<sequence>MVCCVALLLRSTGPFLQTNKNAHLVSHINMTAPFDIKKIAVIGAGPTGLAAARYLSAQGAFETVVVFEQQAEVGGVWNYSEYPTTSLHVPQTDPFCPQDPPLRSKPGAPPVFPTPMYQSLHANTVKTTMNYKNAPFPDDTWVFPSRQSIYNYLVGYAKDVRHLIKFSHQVKSLALRQTDGRDQWDLEAACTISGRKFTDTYDAVVIANGHYAVSFIPEVKGIEAFHKAHPSTILHSKNYRVPKPFTGKKVIVVGNGPSGLDIARQISQVADRVYLSVRHPTPPDKVHHIGVTEVPRIVEFVSGKRAVVYEGGKTEEDVDAVIYCTGFFFSFPFLPELLKPTLLTSGKGIRGLYQHLFLIQHPTLAFPGLLIRTVPWPVAENQAAALGAVWSNGLTLPPVEDQEKWELDLFKRRGDKNIHVLLDNGDDGRYINMLHDWVAQSTKKGKEPPYWRDEQFWERGVYWPSKQEFEKRGGTATTLREIGFVYPGVGKWVHLGPKLLNPVVDSKRQSPDHQASL</sequence>
<organism evidence="8 9">
    <name type="scientific">Colletotrichum navitas</name>
    <dbReference type="NCBI Taxonomy" id="681940"/>
    <lineage>
        <taxon>Eukaryota</taxon>
        <taxon>Fungi</taxon>
        <taxon>Dikarya</taxon>
        <taxon>Ascomycota</taxon>
        <taxon>Pezizomycotina</taxon>
        <taxon>Sordariomycetes</taxon>
        <taxon>Hypocreomycetidae</taxon>
        <taxon>Glomerellales</taxon>
        <taxon>Glomerellaceae</taxon>
        <taxon>Colletotrichum</taxon>
        <taxon>Colletotrichum graminicola species complex</taxon>
    </lineage>
</organism>
<dbReference type="FunFam" id="3.50.50.60:FF:000138">
    <property type="entry name" value="Flavin-containing monooxygenase"/>
    <property type="match status" value="1"/>
</dbReference>
<evidence type="ECO:0000256" key="3">
    <source>
        <dbReference type="ARBA" id="ARBA00022630"/>
    </source>
</evidence>
<dbReference type="PANTHER" id="PTHR23023">
    <property type="entry name" value="DIMETHYLANILINE MONOOXYGENASE"/>
    <property type="match status" value="1"/>
</dbReference>
<dbReference type="SUPFAM" id="SSF51905">
    <property type="entry name" value="FAD/NAD(P)-binding domain"/>
    <property type="match status" value="2"/>
</dbReference>
<keyword evidence="7 8" id="KW-0503">Monooxygenase</keyword>
<dbReference type="EMBL" id="JAHLJV010000002">
    <property type="protein sequence ID" value="KAK1599489.1"/>
    <property type="molecule type" value="Genomic_DNA"/>
</dbReference>
<dbReference type="Pfam" id="PF00743">
    <property type="entry name" value="FMO-like"/>
    <property type="match status" value="2"/>
</dbReference>
<keyword evidence="3" id="KW-0285">Flavoprotein</keyword>
<evidence type="ECO:0000256" key="7">
    <source>
        <dbReference type="ARBA" id="ARBA00023033"/>
    </source>
</evidence>
<name>A0AAD8QE91_9PEZI</name>
<keyword evidence="4" id="KW-0274">FAD</keyword>
<dbReference type="AlphaFoldDB" id="A0AAD8QE91"/>
<reference evidence="8" key="1">
    <citation type="submission" date="2021-06" db="EMBL/GenBank/DDBJ databases">
        <title>Comparative genomics, transcriptomics and evolutionary studies reveal genomic signatures of adaptation to plant cell wall in hemibiotrophic fungi.</title>
        <authorList>
            <consortium name="DOE Joint Genome Institute"/>
            <person name="Baroncelli R."/>
            <person name="Diaz J.F."/>
            <person name="Benocci T."/>
            <person name="Peng M."/>
            <person name="Battaglia E."/>
            <person name="Haridas S."/>
            <person name="Andreopoulos W."/>
            <person name="Labutti K."/>
            <person name="Pangilinan J."/>
            <person name="Floch G.L."/>
            <person name="Makela M.R."/>
            <person name="Henrissat B."/>
            <person name="Grigoriev I.V."/>
            <person name="Crouch J.A."/>
            <person name="De Vries R.P."/>
            <person name="Sukno S.A."/>
            <person name="Thon M.R."/>
        </authorList>
    </citation>
    <scope>NUCLEOTIDE SEQUENCE</scope>
    <source>
        <strain evidence="8">CBS 125086</strain>
    </source>
</reference>
<accession>A0AAD8QE91</accession>
<dbReference type="GeneID" id="85440737"/>
<keyword evidence="9" id="KW-1185">Reference proteome</keyword>
<gene>
    <name evidence="8" type="ORF">LY79DRAFT_535229</name>
</gene>
<comment type="similarity">
    <text evidence="2">Belongs to the FMO family.</text>
</comment>
<evidence type="ECO:0000313" key="8">
    <source>
        <dbReference type="EMBL" id="KAK1599489.1"/>
    </source>
</evidence>
<dbReference type="RefSeq" id="XP_060420078.1">
    <property type="nucleotide sequence ID" value="XM_060556497.1"/>
</dbReference>
<dbReference type="Pfam" id="PF13450">
    <property type="entry name" value="NAD_binding_8"/>
    <property type="match status" value="1"/>
</dbReference>
<dbReference type="Gene3D" id="3.50.50.60">
    <property type="entry name" value="FAD/NAD(P)-binding domain"/>
    <property type="match status" value="2"/>
</dbReference>
<proteinExistence type="inferred from homology"/>
<evidence type="ECO:0000256" key="4">
    <source>
        <dbReference type="ARBA" id="ARBA00022827"/>
    </source>
</evidence>
<dbReference type="InterPro" id="IPR036188">
    <property type="entry name" value="FAD/NAD-bd_sf"/>
</dbReference>